<keyword evidence="5 9" id="KW-0627">Porphyrin biosynthesis</keyword>
<dbReference type="GO" id="GO:0004852">
    <property type="term" value="F:uroporphyrinogen-III synthase activity"/>
    <property type="evidence" value="ECO:0007669"/>
    <property type="project" value="UniProtKB-UniRule"/>
</dbReference>
<dbReference type="PANTHER" id="PTHR38042:SF1">
    <property type="entry name" value="UROPORPHYRINOGEN-III SYNTHASE, CHLOROPLASTIC"/>
    <property type="match status" value="1"/>
</dbReference>
<comment type="catalytic activity">
    <reaction evidence="8 9">
        <text>hydroxymethylbilane = uroporphyrinogen III + H2O</text>
        <dbReference type="Rhea" id="RHEA:18965"/>
        <dbReference type="ChEBI" id="CHEBI:15377"/>
        <dbReference type="ChEBI" id="CHEBI:57308"/>
        <dbReference type="ChEBI" id="CHEBI:57845"/>
        <dbReference type="EC" id="4.2.1.75"/>
    </reaction>
</comment>
<dbReference type="PANTHER" id="PTHR38042">
    <property type="entry name" value="UROPORPHYRINOGEN-III SYNTHASE, CHLOROPLASTIC"/>
    <property type="match status" value="1"/>
</dbReference>
<dbReference type="GO" id="GO:0006780">
    <property type="term" value="P:uroporphyrinogen III biosynthetic process"/>
    <property type="evidence" value="ECO:0007669"/>
    <property type="project" value="UniProtKB-UniRule"/>
</dbReference>
<keyword evidence="4 9" id="KW-0456">Lyase</keyword>
<dbReference type="GO" id="GO:0006782">
    <property type="term" value="P:protoporphyrinogen IX biosynthetic process"/>
    <property type="evidence" value="ECO:0007669"/>
    <property type="project" value="UniProtKB-UniRule"/>
</dbReference>
<evidence type="ECO:0000256" key="3">
    <source>
        <dbReference type="ARBA" id="ARBA00013109"/>
    </source>
</evidence>
<organism evidence="11 12">
    <name type="scientific">Candidatus [Bacteroides] periocalifornicus</name>
    <dbReference type="NCBI Taxonomy" id="1702214"/>
    <lineage>
        <taxon>Bacteria</taxon>
        <taxon>Pseudomonadati</taxon>
        <taxon>Bacteroidota</taxon>
    </lineage>
</organism>
<dbReference type="SUPFAM" id="SSF69618">
    <property type="entry name" value="HemD-like"/>
    <property type="match status" value="1"/>
</dbReference>
<comment type="caution">
    <text evidence="11">The sequence shown here is derived from an EMBL/GenBank/DDBJ whole genome shotgun (WGS) entry which is preliminary data.</text>
</comment>
<dbReference type="PATRIC" id="fig|1702214.3.peg.940"/>
<evidence type="ECO:0000256" key="5">
    <source>
        <dbReference type="ARBA" id="ARBA00023244"/>
    </source>
</evidence>
<dbReference type="EC" id="4.2.1.75" evidence="3 9"/>
<evidence type="ECO:0000256" key="7">
    <source>
        <dbReference type="ARBA" id="ARBA00040167"/>
    </source>
</evidence>
<feature type="domain" description="Tetrapyrrole biosynthesis uroporphyrinogen III synthase" evidence="10">
    <location>
        <begin position="25"/>
        <end position="236"/>
    </location>
</feature>
<sequence>MKIKKVLVSQPRPEQAQSPYLRMADKLGLEMVFRPFIQVEGLTAYEFRKQKIDFAKFPSIVFTTRTAVDHFFRIAEEIRYTVPETTRYFCTSEQVALYLQKYTIYRKRKIFFPEDGELKTLIKSMQRFKTERFLIPLSDVHKADIPRDIRKEGIRLTKVILYRTVSSPLQDLDINTFDALVFYSPQGIKSLQENFPNFEQGDKVIAAFGKSTHNAVKRAGYTLQVAVPTAACKSMTEALEHFIAENNTKKK</sequence>
<protein>
    <recommendedName>
        <fullName evidence="7 9">Uroporphyrinogen-III synthase</fullName>
        <ecNumber evidence="3 9">4.2.1.75</ecNumber>
    </recommendedName>
</protein>
<proteinExistence type="inferred from homology"/>
<dbReference type="STRING" id="1702214.AL399_02910"/>
<name>A0A0Q4B897_9BACT</name>
<dbReference type="InterPro" id="IPR039793">
    <property type="entry name" value="UROS/Hem4"/>
</dbReference>
<evidence type="ECO:0000256" key="6">
    <source>
        <dbReference type="ARBA" id="ARBA00037589"/>
    </source>
</evidence>
<evidence type="ECO:0000313" key="12">
    <source>
        <dbReference type="Proteomes" id="UP000054172"/>
    </source>
</evidence>
<evidence type="ECO:0000256" key="1">
    <source>
        <dbReference type="ARBA" id="ARBA00004772"/>
    </source>
</evidence>
<dbReference type="Proteomes" id="UP000054172">
    <property type="component" value="Unassembled WGS sequence"/>
</dbReference>
<dbReference type="AlphaFoldDB" id="A0A0Q4B897"/>
<reference evidence="11" key="1">
    <citation type="submission" date="2015-08" db="EMBL/GenBank/DDBJ databases">
        <title>Candidatus Bacteriodes Periocalifornicus.</title>
        <authorList>
            <person name="McLean J.S."/>
            <person name="Kelley S."/>
        </authorList>
    </citation>
    <scope>NUCLEOTIDE SEQUENCE [LARGE SCALE GENOMIC DNA]</scope>
    <source>
        <strain evidence="11">12B</strain>
    </source>
</reference>
<evidence type="ECO:0000256" key="4">
    <source>
        <dbReference type="ARBA" id="ARBA00023239"/>
    </source>
</evidence>
<accession>A0A0Q4B897</accession>
<dbReference type="CDD" id="cd06578">
    <property type="entry name" value="HemD"/>
    <property type="match status" value="1"/>
</dbReference>
<dbReference type="Gene3D" id="3.40.50.10090">
    <property type="match status" value="2"/>
</dbReference>
<evidence type="ECO:0000256" key="8">
    <source>
        <dbReference type="ARBA" id="ARBA00048617"/>
    </source>
</evidence>
<comment type="similarity">
    <text evidence="2 9">Belongs to the uroporphyrinogen-III synthase family.</text>
</comment>
<dbReference type="Pfam" id="PF02602">
    <property type="entry name" value="HEM4"/>
    <property type="match status" value="1"/>
</dbReference>
<dbReference type="InterPro" id="IPR003754">
    <property type="entry name" value="4pyrrol_synth_uPrphyn_synth"/>
</dbReference>
<evidence type="ECO:0000313" key="11">
    <source>
        <dbReference type="EMBL" id="KQM09227.1"/>
    </source>
</evidence>
<evidence type="ECO:0000256" key="9">
    <source>
        <dbReference type="RuleBase" id="RU366031"/>
    </source>
</evidence>
<comment type="pathway">
    <text evidence="1 9">Porphyrin-containing compound metabolism; protoporphyrin-IX biosynthesis; coproporphyrinogen-III from 5-aminolevulinate: step 3/4.</text>
</comment>
<evidence type="ECO:0000256" key="2">
    <source>
        <dbReference type="ARBA" id="ARBA00008133"/>
    </source>
</evidence>
<dbReference type="EMBL" id="LIIK01000009">
    <property type="protein sequence ID" value="KQM09227.1"/>
    <property type="molecule type" value="Genomic_DNA"/>
</dbReference>
<gene>
    <name evidence="11" type="ORF">AL399_02910</name>
</gene>
<dbReference type="InterPro" id="IPR036108">
    <property type="entry name" value="4pyrrol_syn_uPrphyn_synt_sf"/>
</dbReference>
<comment type="function">
    <text evidence="6 9">Catalyzes cyclization of the linear tetrapyrrole, hydroxymethylbilane, to the macrocyclic uroporphyrinogen III.</text>
</comment>
<keyword evidence="12" id="KW-1185">Reference proteome</keyword>
<evidence type="ECO:0000259" key="10">
    <source>
        <dbReference type="Pfam" id="PF02602"/>
    </source>
</evidence>